<evidence type="ECO:0000256" key="2">
    <source>
        <dbReference type="ARBA" id="ARBA00022692"/>
    </source>
</evidence>
<comment type="caution">
    <text evidence="8">The sequence shown here is derived from an EMBL/GenBank/DDBJ whole genome shotgun (WGS) entry which is preliminary data.</text>
</comment>
<comment type="subcellular location">
    <subcellularLocation>
        <location evidence="1">Membrane</location>
        <topology evidence="1">Single-pass membrane protein</topology>
    </subcellularLocation>
</comment>
<feature type="region of interest" description="Disordered" evidence="5">
    <location>
        <begin position="1132"/>
        <end position="1155"/>
    </location>
</feature>
<evidence type="ECO:0000256" key="5">
    <source>
        <dbReference type="SAM" id="MobiDB-lite"/>
    </source>
</evidence>
<keyword evidence="2 6" id="KW-0812">Transmembrane</keyword>
<evidence type="ECO:0000256" key="4">
    <source>
        <dbReference type="ARBA" id="ARBA00023136"/>
    </source>
</evidence>
<dbReference type="InterPro" id="IPR007452">
    <property type="entry name" value="TamB_C"/>
</dbReference>
<evidence type="ECO:0000256" key="3">
    <source>
        <dbReference type="ARBA" id="ARBA00022989"/>
    </source>
</evidence>
<evidence type="ECO:0000256" key="1">
    <source>
        <dbReference type="ARBA" id="ARBA00004167"/>
    </source>
</evidence>
<organism evidence="8 9">
    <name type="scientific">Hallella seregens ATCC 51272</name>
    <dbReference type="NCBI Taxonomy" id="1336250"/>
    <lineage>
        <taxon>Bacteria</taxon>
        <taxon>Pseudomonadati</taxon>
        <taxon>Bacteroidota</taxon>
        <taxon>Bacteroidia</taxon>
        <taxon>Bacteroidales</taxon>
        <taxon>Prevotellaceae</taxon>
        <taxon>Hallella</taxon>
    </lineage>
</organism>
<dbReference type="Pfam" id="PF04357">
    <property type="entry name" value="TamB"/>
    <property type="match status" value="1"/>
</dbReference>
<dbReference type="EMBL" id="JBHLZF010000002">
    <property type="protein sequence ID" value="MFB9897742.1"/>
    <property type="molecule type" value="Genomic_DNA"/>
</dbReference>
<gene>
    <name evidence="8" type="ORF">ACFFK8_08040</name>
</gene>
<proteinExistence type="predicted"/>
<protein>
    <submittedName>
        <fullName evidence="8">Translocation/assembly module TamB domain-containing protein</fullName>
    </submittedName>
</protein>
<keyword evidence="9" id="KW-1185">Reference proteome</keyword>
<evidence type="ECO:0000313" key="9">
    <source>
        <dbReference type="Proteomes" id="UP001589688"/>
    </source>
</evidence>
<accession>A0ABV5ZK30</accession>
<name>A0ABV5ZK30_9BACT</name>
<feature type="domain" description="Translocation and assembly module TamB C-terminal" evidence="7">
    <location>
        <begin position="1033"/>
        <end position="1476"/>
    </location>
</feature>
<dbReference type="RefSeq" id="WP_027951588.1">
    <property type="nucleotide sequence ID" value="NZ_JADU01000001.1"/>
</dbReference>
<keyword evidence="3 6" id="KW-1133">Transmembrane helix</keyword>
<evidence type="ECO:0000256" key="6">
    <source>
        <dbReference type="SAM" id="Phobius"/>
    </source>
</evidence>
<sequence>MGIIFFKFATCLKRLKHTVNALIWLLAGLYLGIAIFVNIPVAQSFIGSQVASALAQKLGTKVWVGRVDLGLLNRVVIDDVRLLDQQGKEMLRATRLSAKLDYVALMEGRISVTSAQLFGLKARLCQATADARPNYQFVLDSLASKDTTRHTPLDLEINSLVIRHGEVSYDRLDQPARPGLDLHHLHVSNISAHLILNALRDDSVNLNVRKIALRETSGLDVRQLTLRLAANRRTARLHDFVLEMPATRLSLGDITATYQMDGKQLELPTLQYKGSILQSAVTPADAAALLPQLGKFTRPVVLRAAFSGTSTSFRLNRLEAAMPKPGRQLGLQTAADIRIDVSGSVSSWNSKPRWAASIAEFSIDKAGLELLAGSIPDVAARLENISYRGTAGGYGRDLATKGVLRSGAGNARVALGMHADNFSGRLETDGLNLAQLLANDKFGQLATHISVDGNLKQKRYRAKGSVTRMDYNAYAYRNLSVDGTFDNGLLNGKLSIDDENIAAEFTGKLNANTGKTAADFTANVTRLRPNALHLLQGRLAEAVYGADIAASFTGDNLNTARGKVAVRRFAMRSPESEYTLDSLLLQAGNDARGHYLTLQSDFADASVTGRFDYATIIQSVKNTIASKLPSIQQLTPIKYRATRGNNFDLQATVRRTDWLRQFFGIDLALARPLRLSGSMDSRSAHMEANLQVPDISYGGGHYKDVSVVVSSPNQQLCADIQLTKMGDDGIGADYRLEASAHDDQLASVFSLDNHARKQRLRGKLNAVVQFAQGRNGQAEAHVGIASSQLNVGDTVFAIHPATIIYSRQRLEVNDFAVTSGRQHIRIDGVTTRESDDSLLVDLNGVNVSYILDLVNFHAVEFSGYASGRAYVSRLFSRPEARGRLRVDDFRFENGRLGTLHAQVGWDREKEQIDIDAQAVDTMHSGGPLPHPRLTTINGYVSPKRNYIDLGIEADNTRGEFVRSFCSSFMNRADIDARGQLRLWGDLNKLNLTGEMVANGRMGLSPLNVEYTLRNDTIRCLVNEIRFAGDTILDRNGNVGVVRGSLRHQHLSRLTYDLKATARHLLAYDWAGGSSFYGTVYGTGEVAIKGKSGEVNIDVNLTPERGSQVVYDVSRPEAVGTQEFIHWASRDSQALVPPSGQPAPPAGSDEDAPDEPDIPTDIRLNFLINTTPEATLKLVMDKATGDYINLNGSGTIRAAYYNKGGLDIFGNYLIDHGLYKLTIQNVIKKDFVFAQGGTIVFGGDPYRALLNLKAQYMVNSVSLSDLQIGRSFSNNNIRVNCIMHITGTPGAPRLAFDLDMPTVGADAKQMIYSIINSEEEMNQQVLYLLAIGRFYSQGNNNAAAEGNGGNKTSLAMQSLLSGQISQQLNTVLGSVVKNNNWNFGANISTGDEGWNNAEYEGLLSGRLLNNRLLFDGQFGYRDNANATTSFIGDFDLKYLIFPNGNLSIHVYNQTNDRYFTRSSLNTQGIGFILKHDFNSWRELFRLRRKR</sequence>
<reference evidence="8 9" key="1">
    <citation type="submission" date="2024-09" db="EMBL/GenBank/DDBJ databases">
        <authorList>
            <person name="Sun Q."/>
            <person name="Mori K."/>
        </authorList>
    </citation>
    <scope>NUCLEOTIDE SEQUENCE [LARGE SCALE GENOMIC DNA]</scope>
    <source>
        <strain evidence="8 9">ATCC 51272</strain>
    </source>
</reference>
<feature type="transmembrane region" description="Helical" evidence="6">
    <location>
        <begin position="21"/>
        <end position="41"/>
    </location>
</feature>
<evidence type="ECO:0000313" key="8">
    <source>
        <dbReference type="EMBL" id="MFB9897742.1"/>
    </source>
</evidence>
<evidence type="ECO:0000259" key="7">
    <source>
        <dbReference type="Pfam" id="PF04357"/>
    </source>
</evidence>
<keyword evidence="4 6" id="KW-0472">Membrane</keyword>
<dbReference type="Proteomes" id="UP001589688">
    <property type="component" value="Unassembled WGS sequence"/>
</dbReference>